<name>A0A8S5UN18_9CAUD</name>
<evidence type="ECO:0000313" key="1">
    <source>
        <dbReference type="EMBL" id="DAF95877.1"/>
    </source>
</evidence>
<organism evidence="1">
    <name type="scientific">Siphoviridae sp. ctzr51</name>
    <dbReference type="NCBI Taxonomy" id="2825751"/>
    <lineage>
        <taxon>Viruses</taxon>
        <taxon>Duplodnaviria</taxon>
        <taxon>Heunggongvirae</taxon>
        <taxon>Uroviricota</taxon>
        <taxon>Caudoviricetes</taxon>
    </lineage>
</organism>
<sequence>MIMICECPAAAAIPTIPVANCVESFGQIQKVAFQRLVKENGTKNAFDSAADPKKDIKALASWTVFISANDSTKIAISPYIQAPTAEGGAPRTYGGGNDTLGGVEEIIGREVTPFTGVIRKSPQNIIKALKELQCESWADNLGVFLFDENGAIGAIKDTAVATKFYPIPIRALFIGDKTLGGLEAPDSNAIQWSFLPNWSDDLVIIAPGFNPLTDLKPAG</sequence>
<dbReference type="EMBL" id="BK016111">
    <property type="protein sequence ID" value="DAF95877.1"/>
    <property type="molecule type" value="Genomic_DNA"/>
</dbReference>
<protein>
    <submittedName>
        <fullName evidence="1">Putative tail protein</fullName>
    </submittedName>
</protein>
<accession>A0A8S5UN18</accession>
<proteinExistence type="predicted"/>
<reference evidence="1" key="1">
    <citation type="journal article" date="2021" name="Proc. Natl. Acad. Sci. U.S.A.">
        <title>A Catalog of Tens of Thousands of Viruses from Human Metagenomes Reveals Hidden Associations with Chronic Diseases.</title>
        <authorList>
            <person name="Tisza M.J."/>
            <person name="Buck C.B."/>
        </authorList>
    </citation>
    <scope>NUCLEOTIDE SEQUENCE</scope>
    <source>
        <strain evidence="1">Ctzr51</strain>
    </source>
</reference>